<dbReference type="SUPFAM" id="SSF161098">
    <property type="entry name" value="MetI-like"/>
    <property type="match status" value="1"/>
</dbReference>
<keyword evidence="10" id="KW-1185">Reference proteome</keyword>
<feature type="transmembrane region" description="Helical" evidence="7">
    <location>
        <begin position="351"/>
        <end position="372"/>
    </location>
</feature>
<dbReference type="RefSeq" id="WP_136456995.1">
    <property type="nucleotide sequence ID" value="NZ_SRSF01000001.1"/>
</dbReference>
<dbReference type="InterPro" id="IPR050366">
    <property type="entry name" value="BP-dependent_transpt_permease"/>
</dbReference>
<evidence type="ECO:0000256" key="3">
    <source>
        <dbReference type="ARBA" id="ARBA00022475"/>
    </source>
</evidence>
<proteinExistence type="inferred from homology"/>
<keyword evidence="2 7" id="KW-0813">Transport</keyword>
<dbReference type="AlphaFoldDB" id="A0A4S4NU29"/>
<gene>
    <name evidence="9" type="ORF">E4021_05175</name>
</gene>
<accession>A0A4S4NU29</accession>
<keyword evidence="4 7" id="KW-0812">Transmembrane</keyword>
<dbReference type="Proteomes" id="UP000308528">
    <property type="component" value="Unassembled WGS sequence"/>
</dbReference>
<evidence type="ECO:0000256" key="1">
    <source>
        <dbReference type="ARBA" id="ARBA00004651"/>
    </source>
</evidence>
<evidence type="ECO:0000256" key="6">
    <source>
        <dbReference type="ARBA" id="ARBA00023136"/>
    </source>
</evidence>
<feature type="domain" description="ABC transmembrane type-1" evidence="8">
    <location>
        <begin position="166"/>
        <end position="373"/>
    </location>
</feature>
<keyword evidence="6 7" id="KW-0472">Membrane</keyword>
<feature type="transmembrane region" description="Helical" evidence="7">
    <location>
        <begin position="152"/>
        <end position="171"/>
    </location>
</feature>
<dbReference type="OrthoDB" id="9783218at2"/>
<comment type="caution">
    <text evidence="9">The sequence shown here is derived from an EMBL/GenBank/DDBJ whole genome shotgun (WGS) entry which is preliminary data.</text>
</comment>
<dbReference type="PROSITE" id="PS50928">
    <property type="entry name" value="ABC_TM1"/>
    <property type="match status" value="1"/>
</dbReference>
<feature type="transmembrane region" description="Helical" evidence="7">
    <location>
        <begin position="114"/>
        <end position="140"/>
    </location>
</feature>
<evidence type="ECO:0000256" key="5">
    <source>
        <dbReference type="ARBA" id="ARBA00022989"/>
    </source>
</evidence>
<protein>
    <submittedName>
        <fullName evidence="9">ABC transporter permease</fullName>
    </submittedName>
</protein>
<dbReference type="GO" id="GO:0055085">
    <property type="term" value="P:transmembrane transport"/>
    <property type="evidence" value="ECO:0007669"/>
    <property type="project" value="InterPro"/>
</dbReference>
<evidence type="ECO:0000256" key="7">
    <source>
        <dbReference type="RuleBase" id="RU363032"/>
    </source>
</evidence>
<comment type="subcellular location">
    <subcellularLocation>
        <location evidence="1 7">Cell membrane</location>
        <topology evidence="1 7">Multi-pass membrane protein</topology>
    </subcellularLocation>
</comment>
<dbReference type="Gene3D" id="1.10.3720.10">
    <property type="entry name" value="MetI-like"/>
    <property type="match status" value="1"/>
</dbReference>
<dbReference type="PANTHER" id="PTHR43386">
    <property type="entry name" value="OLIGOPEPTIDE TRANSPORT SYSTEM PERMEASE PROTEIN APPC"/>
    <property type="match status" value="1"/>
</dbReference>
<dbReference type="InterPro" id="IPR000515">
    <property type="entry name" value="MetI-like"/>
</dbReference>
<feature type="transmembrane region" description="Helical" evidence="7">
    <location>
        <begin position="302"/>
        <end position="331"/>
    </location>
</feature>
<name>A0A4S4NU29_9BACT</name>
<sequence>MKQTRWAYGFLFFLVAIALGADFIAGDKPLVAQVDGELYFPVLDGTPQREAWSEVPVDWAVWPPIPFRASSLDLSQPGYLPPLSRATGGRGWHWLGTDRLGRDTAAGIVSGTRVAVWVGIGSVLISLLLGLPLGSLAGYFGNDGMRLHRGGAIALLMGLVTGLFYGATTLFALAGGWIFWLLLGLTLVAAWSFWYLLLRGIARWVPWLRTPVGLPIDSIVVVLLEITVSIPGLVLLIALLSYVDRASLWVVVLTIGVLGWTPVARFLRAELLRIRELPYIAAARVGGVGELRLLFRHALPNAIGPVVVVAAFMVGTSILAEAMLSFLGIGVPADQVTWGSILQQSRVEPDAWWLAFFPGLLLTLTLLACNSLRQVR</sequence>
<comment type="similarity">
    <text evidence="7">Belongs to the binding-protein-dependent transport system permease family.</text>
</comment>
<keyword evidence="5 7" id="KW-1133">Transmembrane helix</keyword>
<dbReference type="CDD" id="cd06261">
    <property type="entry name" value="TM_PBP2"/>
    <property type="match status" value="1"/>
</dbReference>
<evidence type="ECO:0000256" key="4">
    <source>
        <dbReference type="ARBA" id="ARBA00022692"/>
    </source>
</evidence>
<dbReference type="PANTHER" id="PTHR43386:SF1">
    <property type="entry name" value="D,D-DIPEPTIDE TRANSPORT SYSTEM PERMEASE PROTEIN DDPC-RELATED"/>
    <property type="match status" value="1"/>
</dbReference>
<organism evidence="9 10">
    <name type="scientific">Neolewinella litorea</name>
    <dbReference type="NCBI Taxonomy" id="2562452"/>
    <lineage>
        <taxon>Bacteria</taxon>
        <taxon>Pseudomonadati</taxon>
        <taxon>Bacteroidota</taxon>
        <taxon>Saprospiria</taxon>
        <taxon>Saprospirales</taxon>
        <taxon>Lewinellaceae</taxon>
        <taxon>Neolewinella</taxon>
    </lineage>
</organism>
<feature type="transmembrane region" description="Helical" evidence="7">
    <location>
        <begin position="177"/>
        <end position="198"/>
    </location>
</feature>
<feature type="transmembrane region" description="Helical" evidence="7">
    <location>
        <begin position="219"/>
        <end position="240"/>
    </location>
</feature>
<evidence type="ECO:0000256" key="2">
    <source>
        <dbReference type="ARBA" id="ARBA00022448"/>
    </source>
</evidence>
<evidence type="ECO:0000313" key="10">
    <source>
        <dbReference type="Proteomes" id="UP000308528"/>
    </source>
</evidence>
<dbReference type="EMBL" id="SRSF01000001">
    <property type="protein sequence ID" value="THH41978.1"/>
    <property type="molecule type" value="Genomic_DNA"/>
</dbReference>
<keyword evidence="3" id="KW-1003">Cell membrane</keyword>
<dbReference type="InterPro" id="IPR035906">
    <property type="entry name" value="MetI-like_sf"/>
</dbReference>
<evidence type="ECO:0000313" key="9">
    <source>
        <dbReference type="EMBL" id="THH41978.1"/>
    </source>
</evidence>
<reference evidence="9 10" key="1">
    <citation type="submission" date="2019-04" db="EMBL/GenBank/DDBJ databases">
        <title>Lewinella litorea sp. nov., isolated from a marine sand.</title>
        <authorList>
            <person name="Yoon J.-H."/>
        </authorList>
    </citation>
    <scope>NUCLEOTIDE SEQUENCE [LARGE SCALE GENOMIC DNA]</scope>
    <source>
        <strain evidence="9 10">HSMS-39</strain>
    </source>
</reference>
<evidence type="ECO:0000259" key="8">
    <source>
        <dbReference type="PROSITE" id="PS50928"/>
    </source>
</evidence>
<dbReference type="Pfam" id="PF00528">
    <property type="entry name" value="BPD_transp_1"/>
    <property type="match status" value="1"/>
</dbReference>
<dbReference type="GO" id="GO:0005886">
    <property type="term" value="C:plasma membrane"/>
    <property type="evidence" value="ECO:0007669"/>
    <property type="project" value="UniProtKB-SubCell"/>
</dbReference>
<feature type="transmembrane region" description="Helical" evidence="7">
    <location>
        <begin position="246"/>
        <end position="267"/>
    </location>
</feature>